<dbReference type="EMBL" id="CM001224">
    <property type="protein sequence ID" value="KEH19611.1"/>
    <property type="molecule type" value="Genomic_DNA"/>
</dbReference>
<dbReference type="EnsemblPlants" id="KEH19611">
    <property type="protein sequence ID" value="KEH19611"/>
    <property type="gene ID" value="MTR_8g464880"/>
</dbReference>
<dbReference type="Pfam" id="PF22562">
    <property type="entry name" value="UBA_7"/>
    <property type="match status" value="1"/>
</dbReference>
<reference evidence="3" key="3">
    <citation type="submission" date="2015-04" db="UniProtKB">
        <authorList>
            <consortium name="EnsemblPlants"/>
        </authorList>
    </citation>
    <scope>IDENTIFICATION</scope>
    <source>
        <strain evidence="3">cv. Jemalong A17</strain>
    </source>
</reference>
<dbReference type="Gene3D" id="1.10.8.10">
    <property type="entry name" value="DNA helicase RuvA subunit, C-terminal domain"/>
    <property type="match status" value="2"/>
</dbReference>
<dbReference type="Proteomes" id="UP000002051">
    <property type="component" value="Chromosome 8"/>
</dbReference>
<dbReference type="AlphaFoldDB" id="A0A072TQW0"/>
<reference evidence="2 4" key="1">
    <citation type="journal article" date="2011" name="Nature">
        <title>The Medicago genome provides insight into the evolution of rhizobial symbioses.</title>
        <authorList>
            <person name="Young N.D."/>
            <person name="Debelle F."/>
            <person name="Oldroyd G.E."/>
            <person name="Geurts R."/>
            <person name="Cannon S.B."/>
            <person name="Udvardi M.K."/>
            <person name="Benedito V.A."/>
            <person name="Mayer K.F."/>
            <person name="Gouzy J."/>
            <person name="Schoof H."/>
            <person name="Van de Peer Y."/>
            <person name="Proost S."/>
            <person name="Cook D.R."/>
            <person name="Meyers B.C."/>
            <person name="Spannagl M."/>
            <person name="Cheung F."/>
            <person name="De Mita S."/>
            <person name="Krishnakumar V."/>
            <person name="Gundlach H."/>
            <person name="Zhou S."/>
            <person name="Mudge J."/>
            <person name="Bharti A.K."/>
            <person name="Murray J.D."/>
            <person name="Naoumkina M.A."/>
            <person name="Rosen B."/>
            <person name="Silverstein K.A."/>
            <person name="Tang H."/>
            <person name="Rombauts S."/>
            <person name="Zhao P.X."/>
            <person name="Zhou P."/>
            <person name="Barbe V."/>
            <person name="Bardou P."/>
            <person name="Bechner M."/>
            <person name="Bellec A."/>
            <person name="Berger A."/>
            <person name="Berges H."/>
            <person name="Bidwell S."/>
            <person name="Bisseling T."/>
            <person name="Choisne N."/>
            <person name="Couloux A."/>
            <person name="Denny R."/>
            <person name="Deshpande S."/>
            <person name="Dai X."/>
            <person name="Doyle J.J."/>
            <person name="Dudez A.M."/>
            <person name="Farmer A.D."/>
            <person name="Fouteau S."/>
            <person name="Franken C."/>
            <person name="Gibelin C."/>
            <person name="Gish J."/>
            <person name="Goldstein S."/>
            <person name="Gonzalez A.J."/>
            <person name="Green P.J."/>
            <person name="Hallab A."/>
            <person name="Hartog M."/>
            <person name="Hua A."/>
            <person name="Humphray S.J."/>
            <person name="Jeong D.H."/>
            <person name="Jing Y."/>
            <person name="Jocker A."/>
            <person name="Kenton S.M."/>
            <person name="Kim D.J."/>
            <person name="Klee K."/>
            <person name="Lai H."/>
            <person name="Lang C."/>
            <person name="Lin S."/>
            <person name="Macmil S.L."/>
            <person name="Magdelenat G."/>
            <person name="Matthews L."/>
            <person name="McCorrison J."/>
            <person name="Monaghan E.L."/>
            <person name="Mun J.H."/>
            <person name="Najar F.Z."/>
            <person name="Nicholson C."/>
            <person name="Noirot C."/>
            <person name="O'Bleness M."/>
            <person name="Paule C.R."/>
            <person name="Poulain J."/>
            <person name="Prion F."/>
            <person name="Qin B."/>
            <person name="Qu C."/>
            <person name="Retzel E.F."/>
            <person name="Riddle C."/>
            <person name="Sallet E."/>
            <person name="Samain S."/>
            <person name="Samson N."/>
            <person name="Sanders I."/>
            <person name="Saurat O."/>
            <person name="Scarpelli C."/>
            <person name="Schiex T."/>
            <person name="Segurens B."/>
            <person name="Severin A.J."/>
            <person name="Sherrier D.J."/>
            <person name="Shi R."/>
            <person name="Sims S."/>
            <person name="Singer S.R."/>
            <person name="Sinharoy S."/>
            <person name="Sterck L."/>
            <person name="Viollet A."/>
            <person name="Wang B.B."/>
            <person name="Wang K."/>
            <person name="Wang M."/>
            <person name="Wang X."/>
            <person name="Warfsmann J."/>
            <person name="Weissenbach J."/>
            <person name="White D.D."/>
            <person name="White J.D."/>
            <person name="Wiley G.B."/>
            <person name="Wincker P."/>
            <person name="Xing Y."/>
            <person name="Yang L."/>
            <person name="Yao Z."/>
            <person name="Ying F."/>
            <person name="Zhai J."/>
            <person name="Zhou L."/>
            <person name="Zuber A."/>
            <person name="Denarie J."/>
            <person name="Dixon R.A."/>
            <person name="May G.D."/>
            <person name="Schwartz D.C."/>
            <person name="Rogers J."/>
            <person name="Quetier F."/>
            <person name="Town C.D."/>
            <person name="Roe B.A."/>
        </authorList>
    </citation>
    <scope>NUCLEOTIDE SEQUENCE [LARGE SCALE GENOMIC DNA]</scope>
    <source>
        <strain evidence="2">A17</strain>
        <strain evidence="3 4">cv. Jemalong A17</strain>
    </source>
</reference>
<evidence type="ECO:0000313" key="3">
    <source>
        <dbReference type="EnsemblPlants" id="KEH19611"/>
    </source>
</evidence>
<evidence type="ECO:0000313" key="2">
    <source>
        <dbReference type="EMBL" id="KEH19611.1"/>
    </source>
</evidence>
<dbReference type="InterPro" id="IPR015940">
    <property type="entry name" value="UBA"/>
</dbReference>
<dbReference type="InterPro" id="IPR009060">
    <property type="entry name" value="UBA-like_sf"/>
</dbReference>
<evidence type="ECO:0000259" key="1">
    <source>
        <dbReference type="Pfam" id="PF22562"/>
    </source>
</evidence>
<dbReference type="HOGENOM" id="CLU_1941255_0_0_1"/>
<protein>
    <submittedName>
        <fullName evidence="2">Ubiquitin carboxyl-terminal hydrolase</fullName>
    </submittedName>
</protein>
<gene>
    <name evidence="2" type="ordered locus">MTR_8g464880</name>
</gene>
<name>A0A072TQW0_MEDTR</name>
<feature type="domain" description="UBA" evidence="1">
    <location>
        <begin position="1"/>
        <end position="37"/>
    </location>
</feature>
<keyword evidence="2" id="KW-0378">Hydrolase</keyword>
<keyword evidence="4" id="KW-1185">Reference proteome</keyword>
<accession>A0A072TQW0</accession>
<dbReference type="STRING" id="3880.A0A072TQW0"/>
<organism evidence="2 4">
    <name type="scientific">Medicago truncatula</name>
    <name type="common">Barrel medic</name>
    <name type="synonym">Medicago tribuloides</name>
    <dbReference type="NCBI Taxonomy" id="3880"/>
    <lineage>
        <taxon>Eukaryota</taxon>
        <taxon>Viridiplantae</taxon>
        <taxon>Streptophyta</taxon>
        <taxon>Embryophyta</taxon>
        <taxon>Tracheophyta</taxon>
        <taxon>Spermatophyta</taxon>
        <taxon>Magnoliopsida</taxon>
        <taxon>eudicotyledons</taxon>
        <taxon>Gunneridae</taxon>
        <taxon>Pentapetalae</taxon>
        <taxon>rosids</taxon>
        <taxon>fabids</taxon>
        <taxon>Fabales</taxon>
        <taxon>Fabaceae</taxon>
        <taxon>Papilionoideae</taxon>
        <taxon>50 kb inversion clade</taxon>
        <taxon>NPAAA clade</taxon>
        <taxon>Hologalegina</taxon>
        <taxon>IRL clade</taxon>
        <taxon>Trifolieae</taxon>
        <taxon>Medicago</taxon>
    </lineage>
</organism>
<dbReference type="GO" id="GO:0016787">
    <property type="term" value="F:hydrolase activity"/>
    <property type="evidence" value="ECO:0007669"/>
    <property type="project" value="UniProtKB-KW"/>
</dbReference>
<dbReference type="SUPFAM" id="SSF46934">
    <property type="entry name" value="UBA-like"/>
    <property type="match status" value="2"/>
</dbReference>
<proteinExistence type="predicted"/>
<reference evidence="2 4" key="2">
    <citation type="journal article" date="2014" name="BMC Genomics">
        <title>An improved genome release (version Mt4.0) for the model legume Medicago truncatula.</title>
        <authorList>
            <person name="Tang H."/>
            <person name="Krishnakumar V."/>
            <person name="Bidwell S."/>
            <person name="Rosen B."/>
            <person name="Chan A."/>
            <person name="Zhou S."/>
            <person name="Gentzbittel L."/>
            <person name="Childs K.L."/>
            <person name="Yandell M."/>
            <person name="Gundlach H."/>
            <person name="Mayer K.F."/>
            <person name="Schwartz D.C."/>
            <person name="Town C.D."/>
        </authorList>
    </citation>
    <scope>GENOME REANNOTATION</scope>
    <source>
        <strain evidence="2">A17</strain>
        <strain evidence="3 4">cv. Jemalong A17</strain>
    </source>
</reference>
<evidence type="ECO:0000313" key="4">
    <source>
        <dbReference type="Proteomes" id="UP000002051"/>
    </source>
</evidence>
<sequence length="130" mass="13872">MGFDHLRCQKAAINTSNVGVDAALTWLQSHEDDPDIDIPISEGHGSEALTTLDQSKVDHLIMFGFQEDIDRKALKASKATDWIFSNPEASVSGMDAVTSDIASISGDTGLPDGGGICPCQSDVMFVFILT</sequence>